<proteinExistence type="predicted"/>
<evidence type="ECO:0000256" key="1">
    <source>
        <dbReference type="SAM" id="MobiDB-lite"/>
    </source>
</evidence>
<name>A0AA38I648_9CUCU</name>
<dbReference type="AlphaFoldDB" id="A0AA38I648"/>
<evidence type="ECO:0000313" key="2">
    <source>
        <dbReference type="EMBL" id="KAJ3649765.1"/>
    </source>
</evidence>
<sequence>MVAEKRNFDCVAEVDIVSDSDDECAIVHINPRPSKIRVLENVLLGSGASTSTSTSTSTTTSTSTAAGLDISILIENFIESVRGTKASETIDTVVKELVVEKPSHLEAEDEEEEEEEEAKNQDELFNSAFESYEKDSAVEERKRQEKRHIPRERRQLLCPKTFQLTPSDGSGSSSVTVGFKMPTGEVVCRLCSGTSVVFVDFTLTEFVEFSNKMNRKVAELDHQVLVRRKLCVLKNYNVMLCRNKIVMFEPIFLTTSGHSLFIPAHAINKILCVRLFVINILRQQNQLKTCWPDYDAFVVDVAQHIRANKDDDFDVAVLNVISEKYRCNSILFEIRCKLYFSLRNHVYNILDKWAD</sequence>
<gene>
    <name evidence="2" type="ORF">Zmor_021488</name>
</gene>
<dbReference type="EMBL" id="JALNTZ010000006">
    <property type="protein sequence ID" value="KAJ3649765.1"/>
    <property type="molecule type" value="Genomic_DNA"/>
</dbReference>
<protein>
    <submittedName>
        <fullName evidence="2">Uncharacterized protein</fullName>
    </submittedName>
</protein>
<accession>A0AA38I648</accession>
<dbReference type="Proteomes" id="UP001168821">
    <property type="component" value="Unassembled WGS sequence"/>
</dbReference>
<organism evidence="2 3">
    <name type="scientific">Zophobas morio</name>
    <dbReference type="NCBI Taxonomy" id="2755281"/>
    <lineage>
        <taxon>Eukaryota</taxon>
        <taxon>Metazoa</taxon>
        <taxon>Ecdysozoa</taxon>
        <taxon>Arthropoda</taxon>
        <taxon>Hexapoda</taxon>
        <taxon>Insecta</taxon>
        <taxon>Pterygota</taxon>
        <taxon>Neoptera</taxon>
        <taxon>Endopterygota</taxon>
        <taxon>Coleoptera</taxon>
        <taxon>Polyphaga</taxon>
        <taxon>Cucujiformia</taxon>
        <taxon>Tenebrionidae</taxon>
        <taxon>Zophobas</taxon>
    </lineage>
</organism>
<feature type="compositionally biased region" description="Acidic residues" evidence="1">
    <location>
        <begin position="107"/>
        <end position="117"/>
    </location>
</feature>
<comment type="caution">
    <text evidence="2">The sequence shown here is derived from an EMBL/GenBank/DDBJ whole genome shotgun (WGS) entry which is preliminary data.</text>
</comment>
<feature type="region of interest" description="Disordered" evidence="1">
    <location>
        <begin position="102"/>
        <end position="122"/>
    </location>
</feature>
<keyword evidence="3" id="KW-1185">Reference proteome</keyword>
<evidence type="ECO:0000313" key="3">
    <source>
        <dbReference type="Proteomes" id="UP001168821"/>
    </source>
</evidence>
<reference evidence="2" key="1">
    <citation type="journal article" date="2023" name="G3 (Bethesda)">
        <title>Whole genome assemblies of Zophobas morio and Tenebrio molitor.</title>
        <authorList>
            <person name="Kaur S."/>
            <person name="Stinson S.A."/>
            <person name="diCenzo G.C."/>
        </authorList>
    </citation>
    <scope>NUCLEOTIDE SEQUENCE</scope>
    <source>
        <strain evidence="2">QUZm001</strain>
    </source>
</reference>